<protein>
    <submittedName>
        <fullName evidence="1">Uncharacterized protein</fullName>
    </submittedName>
</protein>
<dbReference type="AlphaFoldDB" id="A0AA88GSQ1"/>
<sequence>MKDKLRRFNTADSPSYVLAPNFSHEQANVGTFNAPRQAASSSSYQETQIYSHTPPQQGVLTIAACENCSSQPSVLQQQNNLVASTGASLENDVRHDQLAQTETPRVGGSSPVLIASARSFKDMETYIHAKAAKPSLLDWNDLHNFDKDGFQIHNPSGNPYLMLTLVEITQNGGFQTVGALKLPLSKTCERTSFSNIFSNIPDLSFHNKNNIKIIAYFNGCDTPFLLRSQKHKDADNFIELKGSTTDVSKQNLNRLKTTAFGDVEDFRNLPSKPVFIPVLRLNVVQKKR</sequence>
<proteinExistence type="predicted"/>
<reference evidence="1 2" key="1">
    <citation type="journal article" date="2018" name="BMC Genomics">
        <title>The genome of Naegleria lovaniensis, the basis for a comparative approach to unravel pathogenicity factors of the human pathogenic amoeba N. fowleri.</title>
        <authorList>
            <person name="Liechti N."/>
            <person name="Schurch N."/>
            <person name="Bruggmann R."/>
            <person name="Wittwer M."/>
        </authorList>
    </citation>
    <scope>NUCLEOTIDE SEQUENCE [LARGE SCALE GENOMIC DNA]</scope>
    <source>
        <strain evidence="1 2">ATCC 30569</strain>
    </source>
</reference>
<dbReference type="EMBL" id="PYSW02000020">
    <property type="protein sequence ID" value="KAG2383400.1"/>
    <property type="molecule type" value="Genomic_DNA"/>
</dbReference>
<dbReference type="GeneID" id="68096526"/>
<comment type="caution">
    <text evidence="1">The sequence shown here is derived from an EMBL/GenBank/DDBJ whole genome shotgun (WGS) entry which is preliminary data.</text>
</comment>
<gene>
    <name evidence="1" type="ORF">C9374_004071</name>
</gene>
<evidence type="ECO:0000313" key="1">
    <source>
        <dbReference type="EMBL" id="KAG2383400.1"/>
    </source>
</evidence>
<evidence type="ECO:0000313" key="2">
    <source>
        <dbReference type="Proteomes" id="UP000816034"/>
    </source>
</evidence>
<dbReference type="Proteomes" id="UP000816034">
    <property type="component" value="Unassembled WGS sequence"/>
</dbReference>
<organism evidence="1 2">
    <name type="scientific">Naegleria lovaniensis</name>
    <name type="common">Amoeba</name>
    <dbReference type="NCBI Taxonomy" id="51637"/>
    <lineage>
        <taxon>Eukaryota</taxon>
        <taxon>Discoba</taxon>
        <taxon>Heterolobosea</taxon>
        <taxon>Tetramitia</taxon>
        <taxon>Eutetramitia</taxon>
        <taxon>Vahlkampfiidae</taxon>
        <taxon>Naegleria</taxon>
    </lineage>
</organism>
<keyword evidence="2" id="KW-1185">Reference proteome</keyword>
<dbReference type="RefSeq" id="XP_044549079.1">
    <property type="nucleotide sequence ID" value="XM_044693670.1"/>
</dbReference>
<name>A0AA88GSQ1_NAELO</name>
<accession>A0AA88GSQ1</accession>